<evidence type="ECO:0000259" key="3">
    <source>
        <dbReference type="Pfam" id="PF17806"/>
    </source>
</evidence>
<dbReference type="PANTHER" id="PTHR42949:SF3">
    <property type="entry name" value="ANAEROBIC GLYCEROL-3-PHOSPHATE DEHYDROGENASE SUBUNIT B"/>
    <property type="match status" value="1"/>
</dbReference>
<dbReference type="SUPFAM" id="SSF54292">
    <property type="entry name" value="2Fe-2S ferredoxin-like"/>
    <property type="match status" value="1"/>
</dbReference>
<dbReference type="EMBL" id="JACIIV010000012">
    <property type="protein sequence ID" value="MBB6227783.1"/>
    <property type="molecule type" value="Genomic_DNA"/>
</dbReference>
<dbReference type="GO" id="GO:0016491">
    <property type="term" value="F:oxidoreductase activity"/>
    <property type="evidence" value="ECO:0007669"/>
    <property type="project" value="UniProtKB-KW"/>
</dbReference>
<dbReference type="Gene3D" id="3.50.50.60">
    <property type="entry name" value="FAD/NAD(P)-binding domain"/>
    <property type="match status" value="2"/>
</dbReference>
<dbReference type="InterPro" id="IPR051691">
    <property type="entry name" value="Metab_Enz_Cyan_OpOx_G3PDH"/>
</dbReference>
<evidence type="ECO:0000313" key="4">
    <source>
        <dbReference type="EMBL" id="MBB6227783.1"/>
    </source>
</evidence>
<organism evidence="4 5">
    <name type="scientific">Polymorphobacter multimanifer</name>
    <dbReference type="NCBI Taxonomy" id="1070431"/>
    <lineage>
        <taxon>Bacteria</taxon>
        <taxon>Pseudomonadati</taxon>
        <taxon>Pseudomonadota</taxon>
        <taxon>Alphaproteobacteria</taxon>
        <taxon>Sphingomonadales</taxon>
        <taxon>Sphingosinicellaceae</taxon>
        <taxon>Polymorphobacter</taxon>
    </lineage>
</organism>
<accession>A0A841L9Y9</accession>
<reference evidence="4 5" key="1">
    <citation type="submission" date="2020-08" db="EMBL/GenBank/DDBJ databases">
        <title>Genomic Encyclopedia of Type Strains, Phase IV (KMG-IV): sequencing the most valuable type-strain genomes for metagenomic binning, comparative biology and taxonomic classification.</title>
        <authorList>
            <person name="Goeker M."/>
        </authorList>
    </citation>
    <scope>NUCLEOTIDE SEQUENCE [LARGE SCALE GENOMIC DNA]</scope>
    <source>
        <strain evidence="4 5">DSM 102189</strain>
    </source>
</reference>
<dbReference type="AlphaFoldDB" id="A0A841L9Y9"/>
<keyword evidence="5" id="KW-1185">Reference proteome</keyword>
<dbReference type="Proteomes" id="UP000538147">
    <property type="component" value="Unassembled WGS sequence"/>
</dbReference>
<keyword evidence="1" id="KW-0560">Oxidoreductase</keyword>
<dbReference type="InterPro" id="IPR041117">
    <property type="entry name" value="SoxA_A3"/>
</dbReference>
<dbReference type="InterPro" id="IPR041854">
    <property type="entry name" value="BFD-like_2Fe2S-bd_dom_sf"/>
</dbReference>
<dbReference type="Gene3D" id="3.10.20.440">
    <property type="entry name" value="2Fe-2S iron-sulphur cluster binding domain, sarcosine oxidase, alpha subunit, N-terminal domain"/>
    <property type="match status" value="1"/>
</dbReference>
<dbReference type="InterPro" id="IPR023753">
    <property type="entry name" value="FAD/NAD-binding_dom"/>
</dbReference>
<dbReference type="InterPro" id="IPR042204">
    <property type="entry name" value="2Fe-2S-bd_N"/>
</dbReference>
<dbReference type="Pfam" id="PF17806">
    <property type="entry name" value="SO_alpha_A3"/>
    <property type="match status" value="1"/>
</dbReference>
<dbReference type="Gene3D" id="1.10.10.1100">
    <property type="entry name" value="BFD-like [2Fe-2S]-binding domain"/>
    <property type="match status" value="1"/>
</dbReference>
<dbReference type="PRINTS" id="PR00469">
    <property type="entry name" value="PNDRDTASEII"/>
</dbReference>
<dbReference type="Pfam" id="PF07992">
    <property type="entry name" value="Pyr_redox_2"/>
    <property type="match status" value="1"/>
</dbReference>
<dbReference type="InterPro" id="IPR036188">
    <property type="entry name" value="FAD/NAD-bd_sf"/>
</dbReference>
<dbReference type="PANTHER" id="PTHR42949">
    <property type="entry name" value="ANAEROBIC GLYCEROL-3-PHOSPHATE DEHYDROGENASE SUBUNIT B"/>
    <property type="match status" value="1"/>
</dbReference>
<comment type="caution">
    <text evidence="4">The sequence shown here is derived from an EMBL/GenBank/DDBJ whole genome shotgun (WGS) entry which is preliminary data.</text>
</comment>
<name>A0A841L9Y9_9SPHN</name>
<sequence>MRVEQAGISRGAAFDFRFEGRAVTGYAGESIAAALISAGEAGLRETAGGGRRGVFCGMGVCGECMVLADGVPVRGCMTGVRPGMDVQPAPARAVAHAEPQVAAQVELFPDLLVIGAGPAGLAAASAAAAAGLDVLVVDERGQAGGQYFKQPGKGFGIERRRLDAQFAEGAALAESAVLAGAEFRFGTSVWAAALVDGALCIDLSAAGSTQRVRPKRLVIATGAYERPMAFPGWTLPGVMTTGAAQTLLRAYQTSPGKRVLVAGNGPLNLQVAQELVRSGVEVVAVVESAAAPGPRHAGQILQMVATAPGLVADGVRHVAALRLAGVRMLHGQVVAEARGEGRVDEVVLSGGQRFAVDALCLGYGFVPQAEIARALGVREGVRDGDGRSSIADVFIAGDGGGLGGARVALAQGLLAGAAAAADLGWPVPPAEIARARRDLVRHRRFQDALWQLYAPVVPAPRPTAETVICRCESVTAGVVEGHLGAGMGDLGSIKRMCRVGMGRCQGRYCSVLVADVLAAHGHVPDEPGFAPRPPFKPVTIGAVAGNSANNRSTSAQVS</sequence>
<evidence type="ECO:0000259" key="2">
    <source>
        <dbReference type="Pfam" id="PF07992"/>
    </source>
</evidence>
<dbReference type="RefSeq" id="WP_184198952.1">
    <property type="nucleotide sequence ID" value="NZ_JACIIV010000012.1"/>
</dbReference>
<protein>
    <submittedName>
        <fullName evidence="4">NADPH-dependent 2,4-dienoyl-CoA reductase/sulfur reductase-like enzyme</fullName>
    </submittedName>
</protein>
<feature type="domain" description="FAD/NAD(P)-binding" evidence="2">
    <location>
        <begin position="110"/>
        <end position="412"/>
    </location>
</feature>
<dbReference type="GO" id="GO:0051536">
    <property type="term" value="F:iron-sulfur cluster binding"/>
    <property type="evidence" value="ECO:0007669"/>
    <property type="project" value="InterPro"/>
</dbReference>
<dbReference type="InterPro" id="IPR036010">
    <property type="entry name" value="2Fe-2S_ferredoxin-like_sf"/>
</dbReference>
<dbReference type="PRINTS" id="PR00368">
    <property type="entry name" value="FADPNR"/>
</dbReference>
<dbReference type="CDD" id="cd19946">
    <property type="entry name" value="GlpA-like_Fer2_BFD-like"/>
    <property type="match status" value="1"/>
</dbReference>
<feature type="domain" description="SoxA A3" evidence="3">
    <location>
        <begin position="472"/>
        <end position="545"/>
    </location>
</feature>
<evidence type="ECO:0000313" key="5">
    <source>
        <dbReference type="Proteomes" id="UP000538147"/>
    </source>
</evidence>
<proteinExistence type="predicted"/>
<dbReference type="SUPFAM" id="SSF51905">
    <property type="entry name" value="FAD/NAD(P)-binding domain"/>
    <property type="match status" value="1"/>
</dbReference>
<evidence type="ECO:0000256" key="1">
    <source>
        <dbReference type="ARBA" id="ARBA00023002"/>
    </source>
</evidence>
<gene>
    <name evidence="4" type="ORF">FHS79_001962</name>
</gene>
<dbReference type="Pfam" id="PF13510">
    <property type="entry name" value="Fer2_4"/>
    <property type="match status" value="1"/>
</dbReference>